<accession>A0A2R6BK15</accession>
<sequence length="169" mass="18958">MQIAHNLTKTENRVLSLLVNDARMPVSKISREIGVSRASVNRAIYSLLKKGYIKRFTVELGESAQDTKVFVKTTKKPEGVEHYELLDGSYLAVLRVTSLQQLKNELDAIQGVCEVMIAKTHFPSVKQTVFVVLCDKCGKPIQGDALIVKRGRKTLYACCETCKEELQKK</sequence>
<evidence type="ECO:0000256" key="1">
    <source>
        <dbReference type="ARBA" id="ARBA00023015"/>
    </source>
</evidence>
<name>A0A2R6BK15_9ARCH</name>
<protein>
    <recommendedName>
        <fullName evidence="8">HTH asnC-type domain-containing protein</fullName>
    </recommendedName>
</protein>
<dbReference type="PANTHER" id="PTHR30154:SF34">
    <property type="entry name" value="TRANSCRIPTIONAL REGULATOR AZLB"/>
    <property type="match status" value="1"/>
</dbReference>
<evidence type="ECO:0000256" key="2">
    <source>
        <dbReference type="ARBA" id="ARBA00023125"/>
    </source>
</evidence>
<dbReference type="GO" id="GO:0043565">
    <property type="term" value="F:sequence-specific DNA binding"/>
    <property type="evidence" value="ECO:0007669"/>
    <property type="project" value="InterPro"/>
</dbReference>
<keyword evidence="1" id="KW-0805">Transcription regulation</keyword>
<dbReference type="AlphaFoldDB" id="A0A2R6BK15"/>
<evidence type="ECO:0000313" key="6">
    <source>
        <dbReference type="EMBL" id="PSN99004.1"/>
    </source>
</evidence>
<keyword evidence="3" id="KW-0804">Transcription</keyword>
<dbReference type="InterPro" id="IPR000485">
    <property type="entry name" value="AsnC-type_HTH_dom"/>
</dbReference>
<dbReference type="SMART" id="SM00344">
    <property type="entry name" value="HTH_ASNC"/>
    <property type="match status" value="1"/>
</dbReference>
<reference evidence="6 7" key="1">
    <citation type="submission" date="2017-04" db="EMBL/GenBank/DDBJ databases">
        <title>Novel microbial lineages endemic to geothermal iron-oxide mats fill important gaps in the evolutionary history of Archaea.</title>
        <authorList>
            <person name="Jay Z.J."/>
            <person name="Beam J.P."/>
            <person name="Dlakic M."/>
            <person name="Rusch D.B."/>
            <person name="Kozubal M.A."/>
            <person name="Inskeep W.P."/>
        </authorList>
    </citation>
    <scope>NUCLEOTIDE SEQUENCE [LARGE SCALE GENOMIC DNA]</scope>
    <source>
        <strain evidence="6">ECH_B_SAG-F08</strain>
    </source>
</reference>
<dbReference type="Pfam" id="PF01978">
    <property type="entry name" value="TrmB"/>
    <property type="match status" value="1"/>
</dbReference>
<dbReference type="InterPro" id="IPR013603">
    <property type="entry name" value="TRASH_TR_C_prok"/>
</dbReference>
<evidence type="ECO:0000256" key="3">
    <source>
        <dbReference type="ARBA" id="ARBA00023163"/>
    </source>
</evidence>
<comment type="caution">
    <text evidence="6">The sequence shown here is derived from an EMBL/GenBank/DDBJ whole genome shotgun (WGS) entry which is preliminary data.</text>
</comment>
<dbReference type="Proteomes" id="UP000240381">
    <property type="component" value="Unassembled WGS sequence"/>
</dbReference>
<dbReference type="Gene3D" id="1.10.10.10">
    <property type="entry name" value="Winged helix-like DNA-binding domain superfamily/Winged helix DNA-binding domain"/>
    <property type="match status" value="1"/>
</dbReference>
<dbReference type="PANTHER" id="PTHR30154">
    <property type="entry name" value="LEUCINE-RESPONSIVE REGULATORY PROTEIN"/>
    <property type="match status" value="1"/>
</dbReference>
<organism evidence="6 7">
    <name type="scientific">Candidatus Marsarchaeota G2 archaeon ECH_B_SAG-F08</name>
    <dbReference type="NCBI Taxonomy" id="1978165"/>
    <lineage>
        <taxon>Archaea</taxon>
        <taxon>Candidatus Marsarchaeota</taxon>
        <taxon>Candidatus Marsarchaeota group 2</taxon>
    </lineage>
</organism>
<dbReference type="GO" id="GO:0005829">
    <property type="term" value="C:cytosol"/>
    <property type="evidence" value="ECO:0007669"/>
    <property type="project" value="TreeGrafter"/>
</dbReference>
<dbReference type="GO" id="GO:0043200">
    <property type="term" value="P:response to amino acid"/>
    <property type="evidence" value="ECO:0007669"/>
    <property type="project" value="TreeGrafter"/>
</dbReference>
<keyword evidence="2" id="KW-0238">DNA-binding</keyword>
<evidence type="ECO:0008006" key="8">
    <source>
        <dbReference type="Google" id="ProtNLM"/>
    </source>
</evidence>
<evidence type="ECO:0000259" key="4">
    <source>
        <dbReference type="Pfam" id="PF01978"/>
    </source>
</evidence>
<dbReference type="PRINTS" id="PR00033">
    <property type="entry name" value="HTHASNC"/>
</dbReference>
<dbReference type="EMBL" id="NEXM01000021">
    <property type="protein sequence ID" value="PSN99004.1"/>
    <property type="molecule type" value="Genomic_DNA"/>
</dbReference>
<evidence type="ECO:0000313" key="7">
    <source>
        <dbReference type="Proteomes" id="UP000240381"/>
    </source>
</evidence>
<feature type="domain" description="Transcription regulator TrmB N-terminal" evidence="4">
    <location>
        <begin position="1"/>
        <end position="57"/>
    </location>
</feature>
<feature type="domain" description="TRASH transcription regulator C-terminal prokaryotic" evidence="5">
    <location>
        <begin position="133"/>
        <end position="169"/>
    </location>
</feature>
<dbReference type="InterPro" id="IPR002831">
    <property type="entry name" value="Tscrpt_reg_TrmB_N"/>
</dbReference>
<evidence type="ECO:0000259" key="5">
    <source>
        <dbReference type="Pfam" id="PF08394"/>
    </source>
</evidence>
<gene>
    <name evidence="6" type="ORF">B9Q11_01445</name>
</gene>
<dbReference type="SUPFAM" id="SSF46785">
    <property type="entry name" value="Winged helix' DNA-binding domain"/>
    <property type="match status" value="1"/>
</dbReference>
<dbReference type="InterPro" id="IPR019888">
    <property type="entry name" value="Tscrpt_reg_AsnC-like"/>
</dbReference>
<dbReference type="InterPro" id="IPR036388">
    <property type="entry name" value="WH-like_DNA-bd_sf"/>
</dbReference>
<dbReference type="InterPro" id="IPR036390">
    <property type="entry name" value="WH_DNA-bd_sf"/>
</dbReference>
<proteinExistence type="predicted"/>
<dbReference type="Pfam" id="PF08394">
    <property type="entry name" value="Arc_trans_TRASH"/>
    <property type="match status" value="1"/>
</dbReference>